<reference evidence="4 5" key="1">
    <citation type="submission" date="2019-03" db="EMBL/GenBank/DDBJ databases">
        <title>Genomics of glacier-inhabiting Cryobacterium strains.</title>
        <authorList>
            <person name="Liu Q."/>
            <person name="Xin Y.-H."/>
        </authorList>
    </citation>
    <scope>NUCLEOTIDE SEQUENCE [LARGE SCALE GENOMIC DNA]</scope>
    <source>
        <strain evidence="4 5">Sr59</strain>
    </source>
</reference>
<feature type="region of interest" description="Disordered" evidence="1">
    <location>
        <begin position="404"/>
        <end position="437"/>
    </location>
</feature>
<name>A0A4V3IXU4_9MICO</name>
<dbReference type="GO" id="GO:0009103">
    <property type="term" value="P:lipopolysaccharide biosynthetic process"/>
    <property type="evidence" value="ECO:0007669"/>
    <property type="project" value="TreeGrafter"/>
</dbReference>
<keyword evidence="2" id="KW-0472">Membrane</keyword>
<keyword evidence="5" id="KW-1185">Reference proteome</keyword>
<dbReference type="Pfam" id="PF01757">
    <property type="entry name" value="Acyl_transf_3"/>
    <property type="match status" value="1"/>
</dbReference>
<feature type="transmembrane region" description="Helical" evidence="2">
    <location>
        <begin position="184"/>
        <end position="202"/>
    </location>
</feature>
<dbReference type="AlphaFoldDB" id="A0A4V3IXU4"/>
<evidence type="ECO:0000313" key="5">
    <source>
        <dbReference type="Proteomes" id="UP000298468"/>
    </source>
</evidence>
<keyword evidence="2" id="KW-0812">Transmembrane</keyword>
<evidence type="ECO:0000256" key="1">
    <source>
        <dbReference type="SAM" id="MobiDB-lite"/>
    </source>
</evidence>
<feature type="transmembrane region" description="Helical" evidence="2">
    <location>
        <begin position="265"/>
        <end position="282"/>
    </location>
</feature>
<comment type="caution">
    <text evidence="4">The sequence shown here is derived from an EMBL/GenBank/DDBJ whole genome shotgun (WGS) entry which is preliminary data.</text>
</comment>
<protein>
    <submittedName>
        <fullName evidence="4">Acetyltransferase</fullName>
    </submittedName>
</protein>
<evidence type="ECO:0000259" key="3">
    <source>
        <dbReference type="Pfam" id="PF01757"/>
    </source>
</evidence>
<keyword evidence="4" id="KW-0808">Transferase</keyword>
<dbReference type="OrthoDB" id="3404679at2"/>
<dbReference type="EMBL" id="SOHM01000013">
    <property type="protein sequence ID" value="TFD91813.1"/>
    <property type="molecule type" value="Genomic_DNA"/>
</dbReference>
<feature type="transmembrane region" description="Helical" evidence="2">
    <location>
        <begin position="443"/>
        <end position="465"/>
    </location>
</feature>
<evidence type="ECO:0000313" key="4">
    <source>
        <dbReference type="EMBL" id="TFD91813.1"/>
    </source>
</evidence>
<dbReference type="SUPFAM" id="SSF52266">
    <property type="entry name" value="SGNH hydrolase"/>
    <property type="match status" value="1"/>
</dbReference>
<gene>
    <name evidence="4" type="ORF">E3T61_07500</name>
</gene>
<feature type="transmembrane region" description="Helical" evidence="2">
    <location>
        <begin position="52"/>
        <end position="74"/>
    </location>
</feature>
<feature type="compositionally biased region" description="Low complexity" evidence="1">
    <location>
        <begin position="407"/>
        <end position="434"/>
    </location>
</feature>
<keyword evidence="2" id="KW-1133">Transmembrane helix</keyword>
<feature type="transmembrane region" description="Helical" evidence="2">
    <location>
        <begin position="356"/>
        <end position="377"/>
    </location>
</feature>
<dbReference type="PANTHER" id="PTHR23028">
    <property type="entry name" value="ACETYLTRANSFERASE"/>
    <property type="match status" value="1"/>
</dbReference>
<dbReference type="InterPro" id="IPR050879">
    <property type="entry name" value="Acyltransferase_3"/>
</dbReference>
<dbReference type="PANTHER" id="PTHR23028:SF53">
    <property type="entry name" value="ACYL_TRANSF_3 DOMAIN-CONTAINING PROTEIN"/>
    <property type="match status" value="1"/>
</dbReference>
<dbReference type="RefSeq" id="WP_134640271.1">
    <property type="nucleotide sequence ID" value="NZ_SOHM01000013.1"/>
</dbReference>
<feature type="transmembrane region" description="Helical" evidence="2">
    <location>
        <begin position="288"/>
        <end position="310"/>
    </location>
</feature>
<feature type="transmembrane region" description="Helical" evidence="2">
    <location>
        <begin position="214"/>
        <end position="234"/>
    </location>
</feature>
<feature type="transmembrane region" description="Helical" evidence="2">
    <location>
        <begin position="156"/>
        <end position="177"/>
    </location>
</feature>
<dbReference type="Proteomes" id="UP000298468">
    <property type="component" value="Unassembled WGS sequence"/>
</dbReference>
<feature type="transmembrane region" description="Helical" evidence="2">
    <location>
        <begin position="95"/>
        <end position="114"/>
    </location>
</feature>
<dbReference type="GO" id="GO:0016020">
    <property type="term" value="C:membrane"/>
    <property type="evidence" value="ECO:0007669"/>
    <property type="project" value="TreeGrafter"/>
</dbReference>
<organism evidence="4 5">
    <name type="scientific">Cryobacterium lactosi</name>
    <dbReference type="NCBI Taxonomy" id="1259202"/>
    <lineage>
        <taxon>Bacteria</taxon>
        <taxon>Bacillati</taxon>
        <taxon>Actinomycetota</taxon>
        <taxon>Actinomycetes</taxon>
        <taxon>Micrococcales</taxon>
        <taxon>Microbacteriaceae</taxon>
        <taxon>Cryobacterium</taxon>
    </lineage>
</organism>
<dbReference type="CDD" id="cd01840">
    <property type="entry name" value="SGNH_hydrolase_yrhL_like"/>
    <property type="match status" value="1"/>
</dbReference>
<feature type="transmembrane region" description="Helical" evidence="2">
    <location>
        <begin position="331"/>
        <end position="350"/>
    </location>
</feature>
<feature type="domain" description="Acyltransferase 3" evidence="3">
    <location>
        <begin position="27"/>
        <end position="368"/>
    </location>
</feature>
<proteinExistence type="predicted"/>
<dbReference type="GO" id="GO:0016747">
    <property type="term" value="F:acyltransferase activity, transferring groups other than amino-acyl groups"/>
    <property type="evidence" value="ECO:0007669"/>
    <property type="project" value="InterPro"/>
</dbReference>
<accession>A0A4V3IXU4</accession>
<feature type="region of interest" description="Disordered" evidence="1">
    <location>
        <begin position="1"/>
        <end position="20"/>
    </location>
</feature>
<dbReference type="InterPro" id="IPR002656">
    <property type="entry name" value="Acyl_transf_3_dom"/>
</dbReference>
<evidence type="ECO:0000256" key="2">
    <source>
        <dbReference type="SAM" id="Phobius"/>
    </source>
</evidence>
<sequence length="689" mass="71445">MTSSLRITPRSPATALSTGGPAGGRLSGLDGLRGLAVTLVVVYHLFPPVLRGGFIGVDIFFVISGFLITGLIVAERDRTGRFSPRRFWLHRARRLLPALVPLVLLACTTAWLIGGDVLVGLGWKLLGAATFSYNWVSTAANTSYFGSGQPELFRNLWSLAVEEQFYLLWPLLLLPLLRIRRPGLRLALVAALALASSVWMGVAYQPGADPSRVYYGSDTHSFGLLIGAGLALLLRPLGRAVGLGEAAAGTPAAATVGRAVAATRAWWGAGAVAGLLAAAIWLPDNAAATYRGGLLLVSLLTAVVIWAGVTGGRFGRMLDAAPLRYLGERSYGLYLWHWPLLVLVQLVAPFGRGNIVATGLLTLLLALAAAAISHRWLEMPIRRHGLRGAFRLVRDRVFGATGPAGVTDSATGSTGPTDTAAAAAADHAGTTNPAGATRRRRPVAVLAMATAAVLLLLGGTVASVVTAPTITTAQAEVLRGQQALERAAKAAAEQAAADAKAQAQAAGVAAEASRGSNITAVGDSVMLASAAELQTEFPGIMIDAAVSRGMGAAPEILAEHRAAGTLRPVVLLGLGTNGPIDPADLSAIMGVIGPARELIVVNAFAERDWTPGVNAELATFSARRSQVVLADWSSAIAPHVDVLAADGIHPGPTGGTIYADTVATALERLPGEPQSRAPGVDTLQAFRVR</sequence>